<sequence>MYGGIRVLPTLPSVKNDDNDDLDADENVAEPASSMKKVKLGKKIETGRFTNSARLTSSFSTESQFSRKGKSRPSCVQMAPNGDFIIVDCADKLVRAFNRMGQARLEIGQGCLKKPWNVTVIDNNYYAVSDPGANSIKIFDVRQPQKIVRTIDFGPTILEPFGLCMNKSHTDLIVTDKGTGRIYIFDKDGPVKTSVEPRSRLTWPQYVALGDEESVLVTDYVDHKVYEYDMKGNEIFAYGSQGSSDEEFLGPQGLTVDKHGYIFIADSANNRIHALDKNGNFIKHVVTEKDKLDRPQSLTIDRDGYLVIAEYGGFIKLFEYLN</sequence>
<dbReference type="GO" id="GO:0043161">
    <property type="term" value="P:proteasome-mediated ubiquitin-dependent protein catabolic process"/>
    <property type="evidence" value="ECO:0007669"/>
    <property type="project" value="TreeGrafter"/>
</dbReference>
<evidence type="ECO:0000256" key="2">
    <source>
        <dbReference type="PROSITE-ProRule" id="PRU00504"/>
    </source>
</evidence>
<keyword evidence="1" id="KW-0677">Repeat</keyword>
<proteinExistence type="predicted"/>
<accession>A0A7I8VQZ1</accession>
<gene>
    <name evidence="3" type="ORF">DGYR_LOCUS6994</name>
</gene>
<dbReference type="OrthoDB" id="6265224at2759"/>
<dbReference type="CDD" id="cd05819">
    <property type="entry name" value="NHL"/>
    <property type="match status" value="1"/>
</dbReference>
<dbReference type="GO" id="GO:0000209">
    <property type="term" value="P:protein polyubiquitination"/>
    <property type="evidence" value="ECO:0007669"/>
    <property type="project" value="TreeGrafter"/>
</dbReference>
<dbReference type="Gene3D" id="2.120.10.30">
    <property type="entry name" value="TolB, C-terminal domain"/>
    <property type="match status" value="2"/>
</dbReference>
<dbReference type="PROSITE" id="PS51125">
    <property type="entry name" value="NHL"/>
    <property type="match status" value="1"/>
</dbReference>
<evidence type="ECO:0000256" key="1">
    <source>
        <dbReference type="ARBA" id="ARBA00022737"/>
    </source>
</evidence>
<dbReference type="EMBL" id="CAJFCJ010000009">
    <property type="protein sequence ID" value="CAD5118657.1"/>
    <property type="molecule type" value="Genomic_DNA"/>
</dbReference>
<protein>
    <submittedName>
        <fullName evidence="3">DgyrCDS7345</fullName>
    </submittedName>
</protein>
<evidence type="ECO:0000313" key="4">
    <source>
        <dbReference type="Proteomes" id="UP000549394"/>
    </source>
</evidence>
<dbReference type="PANTHER" id="PTHR24104">
    <property type="entry name" value="E3 UBIQUITIN-PROTEIN LIGASE NHLRC1-RELATED"/>
    <property type="match status" value="1"/>
</dbReference>
<dbReference type="Proteomes" id="UP000549394">
    <property type="component" value="Unassembled WGS sequence"/>
</dbReference>
<dbReference type="GO" id="GO:0008270">
    <property type="term" value="F:zinc ion binding"/>
    <property type="evidence" value="ECO:0007669"/>
    <property type="project" value="UniProtKB-KW"/>
</dbReference>
<dbReference type="InterPro" id="IPR050952">
    <property type="entry name" value="TRIM-NHL_E3_ligases"/>
</dbReference>
<dbReference type="PANTHER" id="PTHR24104:SF25">
    <property type="entry name" value="PROTEIN LIN-41"/>
    <property type="match status" value="1"/>
</dbReference>
<keyword evidence="4" id="KW-1185">Reference proteome</keyword>
<dbReference type="Pfam" id="PF01436">
    <property type="entry name" value="NHL"/>
    <property type="match status" value="1"/>
</dbReference>
<comment type="caution">
    <text evidence="3">The sequence shown here is derived from an EMBL/GenBank/DDBJ whole genome shotgun (WGS) entry which is preliminary data.</text>
</comment>
<dbReference type="GO" id="GO:0061630">
    <property type="term" value="F:ubiquitin protein ligase activity"/>
    <property type="evidence" value="ECO:0007669"/>
    <property type="project" value="TreeGrafter"/>
</dbReference>
<dbReference type="AlphaFoldDB" id="A0A7I8VQZ1"/>
<organism evidence="3 4">
    <name type="scientific">Dimorphilus gyrociliatus</name>
    <dbReference type="NCBI Taxonomy" id="2664684"/>
    <lineage>
        <taxon>Eukaryota</taxon>
        <taxon>Metazoa</taxon>
        <taxon>Spiralia</taxon>
        <taxon>Lophotrochozoa</taxon>
        <taxon>Annelida</taxon>
        <taxon>Polychaeta</taxon>
        <taxon>Polychaeta incertae sedis</taxon>
        <taxon>Dinophilidae</taxon>
        <taxon>Dimorphilus</taxon>
    </lineage>
</organism>
<dbReference type="InterPro" id="IPR001258">
    <property type="entry name" value="NHL_repeat"/>
</dbReference>
<evidence type="ECO:0000313" key="3">
    <source>
        <dbReference type="EMBL" id="CAD5118657.1"/>
    </source>
</evidence>
<reference evidence="3 4" key="1">
    <citation type="submission" date="2020-08" db="EMBL/GenBank/DDBJ databases">
        <authorList>
            <person name="Hejnol A."/>
        </authorList>
    </citation>
    <scope>NUCLEOTIDE SEQUENCE [LARGE SCALE GENOMIC DNA]</scope>
</reference>
<dbReference type="SUPFAM" id="SSF101898">
    <property type="entry name" value="NHL repeat"/>
    <property type="match status" value="1"/>
</dbReference>
<feature type="repeat" description="NHL" evidence="2">
    <location>
        <begin position="239"/>
        <end position="278"/>
    </location>
</feature>
<name>A0A7I8VQZ1_9ANNE</name>
<dbReference type="InterPro" id="IPR011042">
    <property type="entry name" value="6-blade_b-propeller_TolB-like"/>
</dbReference>